<feature type="domain" description="B12-binding" evidence="6">
    <location>
        <begin position="21"/>
        <end position="155"/>
    </location>
</feature>
<evidence type="ECO:0000259" key="6">
    <source>
        <dbReference type="PROSITE" id="PS51332"/>
    </source>
</evidence>
<keyword evidence="3" id="KW-0479">Metal-binding</keyword>
<dbReference type="GO" id="GO:0031419">
    <property type="term" value="F:cobalamin binding"/>
    <property type="evidence" value="ECO:0007669"/>
    <property type="project" value="InterPro"/>
</dbReference>
<comment type="caution">
    <text evidence="7">The sequence shown here is derived from an EMBL/GenBank/DDBJ whole genome shotgun (WGS) entry which is preliminary data.</text>
</comment>
<dbReference type="PANTHER" id="PTHR43409:SF7">
    <property type="entry name" value="BLL1977 PROTEIN"/>
    <property type="match status" value="1"/>
</dbReference>
<gene>
    <name evidence="7" type="ORF">A2V72_00680</name>
</gene>
<organism evidence="7 8">
    <name type="scientific">Candidatus Nealsonbacteria bacterium RBG_13_37_56</name>
    <dbReference type="NCBI Taxonomy" id="1801661"/>
    <lineage>
        <taxon>Bacteria</taxon>
        <taxon>Candidatus Nealsoniibacteriota</taxon>
    </lineage>
</organism>
<dbReference type="SFLD" id="SFLDG01082">
    <property type="entry name" value="B12-binding_domain_containing"/>
    <property type="match status" value="1"/>
</dbReference>
<evidence type="ECO:0000256" key="3">
    <source>
        <dbReference type="ARBA" id="ARBA00022723"/>
    </source>
</evidence>
<dbReference type="EMBL" id="MHLW01000021">
    <property type="protein sequence ID" value="OGZ17995.1"/>
    <property type="molecule type" value="Genomic_DNA"/>
</dbReference>
<name>A0A1G2DWL2_9BACT</name>
<evidence type="ECO:0000256" key="5">
    <source>
        <dbReference type="ARBA" id="ARBA00023014"/>
    </source>
</evidence>
<dbReference type="InterPro" id="IPR023404">
    <property type="entry name" value="rSAM_horseshoe"/>
</dbReference>
<evidence type="ECO:0000256" key="2">
    <source>
        <dbReference type="ARBA" id="ARBA00022691"/>
    </source>
</evidence>
<dbReference type="SMART" id="SM00729">
    <property type="entry name" value="Elp3"/>
    <property type="match status" value="1"/>
</dbReference>
<dbReference type="SFLD" id="SFLDS00029">
    <property type="entry name" value="Radical_SAM"/>
    <property type="match status" value="1"/>
</dbReference>
<dbReference type="GO" id="GO:0051536">
    <property type="term" value="F:iron-sulfur cluster binding"/>
    <property type="evidence" value="ECO:0007669"/>
    <property type="project" value="UniProtKB-KW"/>
</dbReference>
<evidence type="ECO:0000313" key="7">
    <source>
        <dbReference type="EMBL" id="OGZ17995.1"/>
    </source>
</evidence>
<dbReference type="InterPro" id="IPR006158">
    <property type="entry name" value="Cobalamin-bd"/>
</dbReference>
<dbReference type="InterPro" id="IPR051198">
    <property type="entry name" value="BchE-like"/>
</dbReference>
<dbReference type="AlphaFoldDB" id="A0A1G2DWL2"/>
<sequence>MIEKTDKNEWPLFRMVIPAFPEINIFTRQAKKTTALGPIIVATVANKLWGWRVEVIDENNYRGPRDNQGLSDHTILQKQNPAQVVGFYCGLTSTMERVWKLAEFYHREKIIAGGWHAHYCPEETLKHNIDLVVHGDGELVIQQILTSLKNGESLRNIPGTSFLENGQLKTNLPEFLEAPNLNDLPYPDFGLLKYAKIKIYPIGRIRGCSMNCEFCSVKGTPRWASAQHLFQTVEWLVETKKARHLFIIDDRSEQDFDGTIEFFKMIAGKYGNRLHFTIQARLETAQKTKILEVMKNAGVRIVCIGYESPIDEDLRAMRKGFLSSHMLEWTKIWHQHIHWIHAMFIVGYPLKEKKNSISAKETIKRFKKFIRKSSLDTVQILLPGPGVGTDLRQRLEKEGRIFPLDLVPWSRYDGNYICFKPDNMGVRELQKIPAKIMSRFYNPLSFIRIPLRTIAFPIDFLIRGWGRWYRGWYRDIMKYGGHLLLRRWRKKQKEDNKFIERLENY</sequence>
<comment type="cofactor">
    <cofactor evidence="1">
        <name>[4Fe-4S] cluster</name>
        <dbReference type="ChEBI" id="CHEBI:49883"/>
    </cofactor>
</comment>
<evidence type="ECO:0000256" key="4">
    <source>
        <dbReference type="ARBA" id="ARBA00023004"/>
    </source>
</evidence>
<dbReference type="Pfam" id="PF04055">
    <property type="entry name" value="Radical_SAM"/>
    <property type="match status" value="1"/>
</dbReference>
<dbReference type="GO" id="GO:0046872">
    <property type="term" value="F:metal ion binding"/>
    <property type="evidence" value="ECO:0007669"/>
    <property type="project" value="UniProtKB-KW"/>
</dbReference>
<dbReference type="InterPro" id="IPR007197">
    <property type="entry name" value="rSAM"/>
</dbReference>
<keyword evidence="4" id="KW-0408">Iron</keyword>
<reference evidence="7 8" key="1">
    <citation type="journal article" date="2016" name="Nat. Commun.">
        <title>Thousands of microbial genomes shed light on interconnected biogeochemical processes in an aquifer system.</title>
        <authorList>
            <person name="Anantharaman K."/>
            <person name="Brown C.T."/>
            <person name="Hug L.A."/>
            <person name="Sharon I."/>
            <person name="Castelle C.J."/>
            <person name="Probst A.J."/>
            <person name="Thomas B.C."/>
            <person name="Singh A."/>
            <person name="Wilkins M.J."/>
            <person name="Karaoz U."/>
            <person name="Brodie E.L."/>
            <person name="Williams K.H."/>
            <person name="Hubbard S.S."/>
            <person name="Banfield J.F."/>
        </authorList>
    </citation>
    <scope>NUCLEOTIDE SEQUENCE [LARGE SCALE GENOMIC DNA]</scope>
</reference>
<dbReference type="Gene3D" id="3.80.30.20">
    <property type="entry name" value="tm_1862 like domain"/>
    <property type="match status" value="1"/>
</dbReference>
<dbReference type="SUPFAM" id="SSF102114">
    <property type="entry name" value="Radical SAM enzymes"/>
    <property type="match status" value="1"/>
</dbReference>
<dbReference type="InterPro" id="IPR006638">
    <property type="entry name" value="Elp3/MiaA/NifB-like_rSAM"/>
</dbReference>
<evidence type="ECO:0000313" key="8">
    <source>
        <dbReference type="Proteomes" id="UP000178893"/>
    </source>
</evidence>
<dbReference type="GO" id="GO:0003824">
    <property type="term" value="F:catalytic activity"/>
    <property type="evidence" value="ECO:0007669"/>
    <property type="project" value="InterPro"/>
</dbReference>
<dbReference type="PROSITE" id="PS51332">
    <property type="entry name" value="B12_BINDING"/>
    <property type="match status" value="1"/>
</dbReference>
<dbReference type="Gene3D" id="3.40.50.280">
    <property type="entry name" value="Cobalamin-binding domain"/>
    <property type="match status" value="1"/>
</dbReference>
<accession>A0A1G2DWL2</accession>
<protein>
    <recommendedName>
        <fullName evidence="6">B12-binding domain-containing protein</fullName>
    </recommendedName>
</protein>
<dbReference type="Proteomes" id="UP000178893">
    <property type="component" value="Unassembled WGS sequence"/>
</dbReference>
<dbReference type="InterPro" id="IPR058240">
    <property type="entry name" value="rSAM_sf"/>
</dbReference>
<keyword evidence="2" id="KW-0949">S-adenosyl-L-methionine</keyword>
<proteinExistence type="predicted"/>
<keyword evidence="5" id="KW-0411">Iron-sulfur</keyword>
<evidence type="ECO:0000256" key="1">
    <source>
        <dbReference type="ARBA" id="ARBA00001966"/>
    </source>
</evidence>
<dbReference type="PANTHER" id="PTHR43409">
    <property type="entry name" value="ANAEROBIC MAGNESIUM-PROTOPORPHYRIN IX MONOMETHYL ESTER CYCLASE-RELATED"/>
    <property type="match status" value="1"/>
</dbReference>